<dbReference type="Gene3D" id="3.10.450.50">
    <property type="match status" value="1"/>
</dbReference>
<protein>
    <recommendedName>
        <fullName evidence="4">Nuclear transport factor 2 family protein</fullName>
    </recommendedName>
</protein>
<name>A0ABX6T0F7_9SPHN</name>
<sequence length="129" mass="13431">MRGLFLLAASAALVFASPVQAGPAEDAAAAVTTWLDKFNAGDMNAFLSGHAANAVIVDEFAPHIWTGPDVAKRWLEDYGKDSAARGISDGSLGYASPIRSVSDGKSAYVVVPTIYRFKQGGKAKSAAGR</sequence>
<keyword evidence="3" id="KW-1185">Reference proteome</keyword>
<dbReference type="RefSeq" id="WP_187714625.1">
    <property type="nucleotide sequence ID" value="NZ_CP060780.1"/>
</dbReference>
<dbReference type="EMBL" id="CP060780">
    <property type="protein sequence ID" value="QNP43195.1"/>
    <property type="molecule type" value="Genomic_DNA"/>
</dbReference>
<evidence type="ECO:0000313" key="3">
    <source>
        <dbReference type="Proteomes" id="UP000516134"/>
    </source>
</evidence>
<evidence type="ECO:0008006" key="4">
    <source>
        <dbReference type="Google" id="ProtNLM"/>
    </source>
</evidence>
<feature type="signal peptide" evidence="1">
    <location>
        <begin position="1"/>
        <end position="21"/>
    </location>
</feature>
<dbReference type="Proteomes" id="UP000516134">
    <property type="component" value="Chromosome"/>
</dbReference>
<evidence type="ECO:0000256" key="1">
    <source>
        <dbReference type="SAM" id="SignalP"/>
    </source>
</evidence>
<organism evidence="2 3">
    <name type="scientific">Sphingomonas daechungensis</name>
    <dbReference type="NCBI Taxonomy" id="1176646"/>
    <lineage>
        <taxon>Bacteria</taxon>
        <taxon>Pseudomonadati</taxon>
        <taxon>Pseudomonadota</taxon>
        <taxon>Alphaproteobacteria</taxon>
        <taxon>Sphingomonadales</taxon>
        <taxon>Sphingomonadaceae</taxon>
        <taxon>Sphingomonas</taxon>
    </lineage>
</organism>
<reference evidence="2 3" key="1">
    <citation type="submission" date="2020-08" db="EMBL/GenBank/DDBJ databases">
        <title>Genome sequence of Sphingomonas daechungensis KACC 18115T.</title>
        <authorList>
            <person name="Hyun D.-W."/>
            <person name="Bae J.-W."/>
        </authorList>
    </citation>
    <scope>NUCLEOTIDE SEQUENCE [LARGE SCALE GENOMIC DNA]</scope>
    <source>
        <strain evidence="2 3">KACC 18115</strain>
    </source>
</reference>
<dbReference type="InterPro" id="IPR032710">
    <property type="entry name" value="NTF2-like_dom_sf"/>
</dbReference>
<keyword evidence="1" id="KW-0732">Signal</keyword>
<dbReference type="SUPFAM" id="SSF54427">
    <property type="entry name" value="NTF2-like"/>
    <property type="match status" value="1"/>
</dbReference>
<accession>A0ABX6T0F7</accession>
<evidence type="ECO:0000313" key="2">
    <source>
        <dbReference type="EMBL" id="QNP43195.1"/>
    </source>
</evidence>
<gene>
    <name evidence="2" type="ORF">H9L15_14910</name>
</gene>
<feature type="chain" id="PRO_5045423155" description="Nuclear transport factor 2 family protein" evidence="1">
    <location>
        <begin position="22"/>
        <end position="129"/>
    </location>
</feature>
<proteinExistence type="predicted"/>